<dbReference type="Gene3D" id="2.40.50.140">
    <property type="entry name" value="Nucleic acid-binding proteins"/>
    <property type="match status" value="1"/>
</dbReference>
<reference evidence="2 3" key="1">
    <citation type="submission" date="2013-09" db="EMBL/GenBank/DDBJ databases">
        <title>Corchorus capsularis genome sequencing.</title>
        <authorList>
            <person name="Alam M."/>
            <person name="Haque M.S."/>
            <person name="Islam M.S."/>
            <person name="Emdad E.M."/>
            <person name="Islam M.M."/>
            <person name="Ahmed B."/>
            <person name="Halim A."/>
            <person name="Hossen Q.M.M."/>
            <person name="Hossain M.Z."/>
            <person name="Ahmed R."/>
            <person name="Khan M.M."/>
            <person name="Islam R."/>
            <person name="Rashid M.M."/>
            <person name="Khan S.A."/>
            <person name="Rahman M.S."/>
            <person name="Alam M."/>
        </authorList>
    </citation>
    <scope>NUCLEOTIDE SEQUENCE [LARGE SCALE GENOMIC DNA]</scope>
    <source>
        <strain evidence="3">cv. CVL-1</strain>
        <tissue evidence="2">Whole seedling</tissue>
    </source>
</reference>
<accession>A0A1R3J1W2</accession>
<keyword evidence="3" id="KW-1185">Reference proteome</keyword>
<proteinExistence type="predicted"/>
<name>A0A1R3J1W2_COCAP</name>
<dbReference type="Proteomes" id="UP000188268">
    <property type="component" value="Unassembled WGS sequence"/>
</dbReference>
<dbReference type="InterPro" id="IPR012340">
    <property type="entry name" value="NA-bd_OB-fold"/>
</dbReference>
<protein>
    <submittedName>
        <fullName evidence="2">Nucleic acid-binding protein</fullName>
    </submittedName>
</protein>
<evidence type="ECO:0000313" key="3">
    <source>
        <dbReference type="Proteomes" id="UP000188268"/>
    </source>
</evidence>
<sequence>MQNVRRSFSLFYNYQGFKFKVNVVVKGIDQSAVWYYAACDLCGQALTETFEVFYCTQHQIQTPQFMPKIPLLINDHTARMRVMIFGDHARDMTEELAMCTPEKSRDNIASEGSEAAQAETPPTLEKRNSTTDLDILAVEHEGNKTSTRSMTKKVKQRLSNAYCSVDFARRQTHP</sequence>
<dbReference type="Gramene" id="OMO88818">
    <property type="protein sequence ID" value="OMO88818"/>
    <property type="gene ID" value="CCACVL1_08184"/>
</dbReference>
<gene>
    <name evidence="2" type="ORF">CCACVL1_08184</name>
</gene>
<organism evidence="2 3">
    <name type="scientific">Corchorus capsularis</name>
    <name type="common">Jute</name>
    <dbReference type="NCBI Taxonomy" id="210143"/>
    <lineage>
        <taxon>Eukaryota</taxon>
        <taxon>Viridiplantae</taxon>
        <taxon>Streptophyta</taxon>
        <taxon>Embryophyta</taxon>
        <taxon>Tracheophyta</taxon>
        <taxon>Spermatophyta</taxon>
        <taxon>Magnoliopsida</taxon>
        <taxon>eudicotyledons</taxon>
        <taxon>Gunneridae</taxon>
        <taxon>Pentapetalae</taxon>
        <taxon>rosids</taxon>
        <taxon>malvids</taxon>
        <taxon>Malvales</taxon>
        <taxon>Malvaceae</taxon>
        <taxon>Grewioideae</taxon>
        <taxon>Apeibeae</taxon>
        <taxon>Corchorus</taxon>
    </lineage>
</organism>
<dbReference type="AlphaFoldDB" id="A0A1R3J1W2"/>
<evidence type="ECO:0000256" key="1">
    <source>
        <dbReference type="SAM" id="MobiDB-lite"/>
    </source>
</evidence>
<comment type="caution">
    <text evidence="2">The sequence shown here is derived from an EMBL/GenBank/DDBJ whole genome shotgun (WGS) entry which is preliminary data.</text>
</comment>
<dbReference type="SUPFAM" id="SSF50249">
    <property type="entry name" value="Nucleic acid-binding proteins"/>
    <property type="match status" value="1"/>
</dbReference>
<dbReference type="EMBL" id="AWWV01008902">
    <property type="protein sequence ID" value="OMO88818.1"/>
    <property type="molecule type" value="Genomic_DNA"/>
</dbReference>
<evidence type="ECO:0000313" key="2">
    <source>
        <dbReference type="EMBL" id="OMO88818.1"/>
    </source>
</evidence>
<feature type="region of interest" description="Disordered" evidence="1">
    <location>
        <begin position="103"/>
        <end position="133"/>
    </location>
</feature>